<dbReference type="GO" id="GO:0005506">
    <property type="term" value="F:iron ion binding"/>
    <property type="evidence" value="ECO:0007669"/>
    <property type="project" value="InterPro"/>
</dbReference>
<name>A0A8H7U8V5_MORIS</name>
<reference evidence="8" key="1">
    <citation type="submission" date="2020-12" db="EMBL/GenBank/DDBJ databases">
        <title>Metabolic potential, ecology and presence of endohyphal bacteria is reflected in genomic diversity of Mucoromycotina.</title>
        <authorList>
            <person name="Muszewska A."/>
            <person name="Okrasinska A."/>
            <person name="Steczkiewicz K."/>
            <person name="Drgas O."/>
            <person name="Orlowska M."/>
            <person name="Perlinska-Lenart U."/>
            <person name="Aleksandrzak-Piekarczyk T."/>
            <person name="Szatraj K."/>
            <person name="Zielenkiewicz U."/>
            <person name="Pilsyk S."/>
            <person name="Malc E."/>
            <person name="Mieczkowski P."/>
            <person name="Kruszewska J.S."/>
            <person name="Biernat P."/>
            <person name="Pawlowska J."/>
        </authorList>
    </citation>
    <scope>NUCLEOTIDE SEQUENCE</scope>
    <source>
        <strain evidence="8">WA0000067209</strain>
    </source>
</reference>
<dbReference type="CDD" id="cd11041">
    <property type="entry name" value="CYP503A1-like"/>
    <property type="match status" value="1"/>
</dbReference>
<keyword evidence="7" id="KW-0472">Membrane</keyword>
<keyword evidence="4 5" id="KW-0408">Iron</keyword>
<comment type="similarity">
    <text evidence="2 6">Belongs to the cytochrome P450 family.</text>
</comment>
<dbReference type="AlphaFoldDB" id="A0A8H7U8V5"/>
<evidence type="ECO:0000256" key="7">
    <source>
        <dbReference type="SAM" id="Phobius"/>
    </source>
</evidence>
<dbReference type="PROSITE" id="PS00086">
    <property type="entry name" value="CYTOCHROME_P450"/>
    <property type="match status" value="1"/>
</dbReference>
<evidence type="ECO:0008006" key="10">
    <source>
        <dbReference type="Google" id="ProtNLM"/>
    </source>
</evidence>
<dbReference type="GO" id="GO:0004497">
    <property type="term" value="F:monooxygenase activity"/>
    <property type="evidence" value="ECO:0007669"/>
    <property type="project" value="UniProtKB-KW"/>
</dbReference>
<dbReference type="EMBL" id="JAEPQZ010000010">
    <property type="protein sequence ID" value="KAG2176466.1"/>
    <property type="molecule type" value="Genomic_DNA"/>
</dbReference>
<dbReference type="InterPro" id="IPR001128">
    <property type="entry name" value="Cyt_P450"/>
</dbReference>
<feature type="transmembrane region" description="Helical" evidence="7">
    <location>
        <begin position="24"/>
        <end position="41"/>
    </location>
</feature>
<dbReference type="InterPro" id="IPR036396">
    <property type="entry name" value="Cyt_P450_sf"/>
</dbReference>
<dbReference type="OrthoDB" id="1844152at2759"/>
<dbReference type="Proteomes" id="UP000654370">
    <property type="component" value="Unassembled WGS sequence"/>
</dbReference>
<keyword evidence="3 5" id="KW-0479">Metal-binding</keyword>
<dbReference type="Pfam" id="PF00067">
    <property type="entry name" value="p450"/>
    <property type="match status" value="1"/>
</dbReference>
<keyword evidence="7" id="KW-0812">Transmembrane</keyword>
<sequence>MPAFENTVQKGSDLLQRMTKQDQAVVAAVTLTAVATAIYATRAGTSRKRKFHFLQNLPPYVSADTAIDGVTYHTDPRKWTEKVTEQYGGTFRTDAIGRETIVVSRELAREVFLTDGLSFTRAVEDFTDVLGMFGIKDRRRYDHSGRFVTMNLTPNLKNFTKRVNVQLNIVLDRWLGDLKEPKVIGHLFPFVQSMVSKASTCIFLGDEMCNNDELVASCGDVTKDVGQLLRRNWWTKTFPTLNSWYQRYIFPNTAAVQKHRKIADQFIAPEIEKRLRLEQDATWKRPDDLLQKLIDAHPASEDYGVPYAQYIINWVFVLVFASIHTTTDNTTAVLYWLMKHPEYIDELRKEQEEVLEQEGTKGSDLELTFDAVKKMAKLDSFTREVLRLRTQDIMFTHKNISNRDVEMSNGTIVPPGTYITLNTWDISFNPDLQGDNVDDFQPWRFLGSNRQAVKIGEDHLTFGIGKHACPGRFFAVQEIKTIVSLLISKYNMTAATEITLPTTFRSMAMGAVKFEKRTA</sequence>
<keyword evidence="9" id="KW-1185">Reference proteome</keyword>
<keyword evidence="6" id="KW-0503">Monooxygenase</keyword>
<dbReference type="InterPro" id="IPR017972">
    <property type="entry name" value="Cyt_P450_CS"/>
</dbReference>
<protein>
    <recommendedName>
        <fullName evidence="10">Cytochrome P450</fullName>
    </recommendedName>
</protein>
<evidence type="ECO:0000256" key="4">
    <source>
        <dbReference type="ARBA" id="ARBA00023004"/>
    </source>
</evidence>
<comment type="caution">
    <text evidence="8">The sequence shown here is derived from an EMBL/GenBank/DDBJ whole genome shotgun (WGS) entry which is preliminary data.</text>
</comment>
<organism evidence="8 9">
    <name type="scientific">Mortierella isabellina</name>
    <name type="common">Filamentous fungus</name>
    <name type="synonym">Umbelopsis isabellina</name>
    <dbReference type="NCBI Taxonomy" id="91625"/>
    <lineage>
        <taxon>Eukaryota</taxon>
        <taxon>Fungi</taxon>
        <taxon>Fungi incertae sedis</taxon>
        <taxon>Mucoromycota</taxon>
        <taxon>Mucoromycotina</taxon>
        <taxon>Umbelopsidomycetes</taxon>
        <taxon>Umbelopsidales</taxon>
        <taxon>Umbelopsidaceae</taxon>
        <taxon>Umbelopsis</taxon>
    </lineage>
</organism>
<evidence type="ECO:0000256" key="1">
    <source>
        <dbReference type="ARBA" id="ARBA00001971"/>
    </source>
</evidence>
<dbReference type="Gene3D" id="1.10.630.10">
    <property type="entry name" value="Cytochrome P450"/>
    <property type="match status" value="1"/>
</dbReference>
<comment type="cofactor">
    <cofactor evidence="1 5">
        <name>heme</name>
        <dbReference type="ChEBI" id="CHEBI:30413"/>
    </cofactor>
</comment>
<evidence type="ECO:0000256" key="2">
    <source>
        <dbReference type="ARBA" id="ARBA00010617"/>
    </source>
</evidence>
<evidence type="ECO:0000313" key="9">
    <source>
        <dbReference type="Proteomes" id="UP000654370"/>
    </source>
</evidence>
<evidence type="ECO:0000313" key="8">
    <source>
        <dbReference type="EMBL" id="KAG2176466.1"/>
    </source>
</evidence>
<evidence type="ECO:0000256" key="6">
    <source>
        <dbReference type="RuleBase" id="RU000461"/>
    </source>
</evidence>
<keyword evidence="6" id="KW-0560">Oxidoreductase</keyword>
<dbReference type="SUPFAM" id="SSF48264">
    <property type="entry name" value="Cytochrome P450"/>
    <property type="match status" value="1"/>
</dbReference>
<accession>A0A8H7U8V5</accession>
<feature type="binding site" description="axial binding residue" evidence="5">
    <location>
        <position position="469"/>
    </location>
    <ligand>
        <name>heme</name>
        <dbReference type="ChEBI" id="CHEBI:30413"/>
    </ligand>
    <ligandPart>
        <name>Fe</name>
        <dbReference type="ChEBI" id="CHEBI:18248"/>
    </ligandPart>
</feature>
<gene>
    <name evidence="8" type="ORF">INT43_005706</name>
</gene>
<evidence type="ECO:0000256" key="3">
    <source>
        <dbReference type="ARBA" id="ARBA00022723"/>
    </source>
</evidence>
<dbReference type="PRINTS" id="PR00465">
    <property type="entry name" value="EP450IV"/>
</dbReference>
<evidence type="ECO:0000256" key="5">
    <source>
        <dbReference type="PIRSR" id="PIRSR602403-1"/>
    </source>
</evidence>
<keyword evidence="5 6" id="KW-0349">Heme</keyword>
<dbReference type="PANTHER" id="PTHR46206">
    <property type="entry name" value="CYTOCHROME P450"/>
    <property type="match status" value="1"/>
</dbReference>
<dbReference type="GO" id="GO:0016705">
    <property type="term" value="F:oxidoreductase activity, acting on paired donors, with incorporation or reduction of molecular oxygen"/>
    <property type="evidence" value="ECO:0007669"/>
    <property type="project" value="InterPro"/>
</dbReference>
<dbReference type="GO" id="GO:0020037">
    <property type="term" value="F:heme binding"/>
    <property type="evidence" value="ECO:0007669"/>
    <property type="project" value="InterPro"/>
</dbReference>
<proteinExistence type="inferred from homology"/>
<dbReference type="InterPro" id="IPR002403">
    <property type="entry name" value="Cyt_P450_E_grp-IV"/>
</dbReference>
<keyword evidence="7" id="KW-1133">Transmembrane helix</keyword>